<reference evidence="1" key="1">
    <citation type="submission" date="2022-11" db="EMBL/GenBank/DDBJ databases">
        <authorList>
            <person name="Petersen C."/>
        </authorList>
    </citation>
    <scope>NUCLEOTIDE SEQUENCE</scope>
    <source>
        <strain evidence="1">IBT 20477</strain>
    </source>
</reference>
<dbReference type="EMBL" id="JAPQKQ010000005">
    <property type="protein sequence ID" value="KAJ5195668.1"/>
    <property type="molecule type" value="Genomic_DNA"/>
</dbReference>
<proteinExistence type="predicted"/>
<name>A0A9W9MBB4_9EURO</name>
<gene>
    <name evidence="1" type="ORF">N7449_006147</name>
</gene>
<accession>A0A9W9MBB4</accession>
<evidence type="ECO:0000313" key="1">
    <source>
        <dbReference type="EMBL" id="KAJ5195668.1"/>
    </source>
</evidence>
<dbReference type="Proteomes" id="UP001150942">
    <property type="component" value="Unassembled WGS sequence"/>
</dbReference>
<organism evidence="1 2">
    <name type="scientific">Penicillium cf. viridicatum</name>
    <dbReference type="NCBI Taxonomy" id="2972119"/>
    <lineage>
        <taxon>Eukaryota</taxon>
        <taxon>Fungi</taxon>
        <taxon>Dikarya</taxon>
        <taxon>Ascomycota</taxon>
        <taxon>Pezizomycotina</taxon>
        <taxon>Eurotiomycetes</taxon>
        <taxon>Eurotiomycetidae</taxon>
        <taxon>Eurotiales</taxon>
        <taxon>Aspergillaceae</taxon>
        <taxon>Penicillium</taxon>
    </lineage>
</organism>
<dbReference type="AlphaFoldDB" id="A0A9W9MBB4"/>
<comment type="caution">
    <text evidence="1">The sequence shown here is derived from an EMBL/GenBank/DDBJ whole genome shotgun (WGS) entry which is preliminary data.</text>
</comment>
<dbReference type="OrthoDB" id="5330139at2759"/>
<reference evidence="1" key="2">
    <citation type="journal article" date="2023" name="IMA Fungus">
        <title>Comparative genomic study of the Penicillium genus elucidates a diverse pangenome and 15 lateral gene transfer events.</title>
        <authorList>
            <person name="Petersen C."/>
            <person name="Sorensen T."/>
            <person name="Nielsen M.R."/>
            <person name="Sondergaard T.E."/>
            <person name="Sorensen J.L."/>
            <person name="Fitzpatrick D.A."/>
            <person name="Frisvad J.C."/>
            <person name="Nielsen K.L."/>
        </authorList>
    </citation>
    <scope>NUCLEOTIDE SEQUENCE</scope>
    <source>
        <strain evidence="1">IBT 20477</strain>
    </source>
</reference>
<sequence>MFRSTFRPFSSLRYTTSARTARYFHQVTTDFITYDTRGNLVTRKVPVIIGNPGETYVLIEKGVGSALRAAIPTSAASAEDRCKLTFFHDSQHFGFESSSYPRLYIPSQIPRQTELNASPATLFLDGKMHEIVLDGTPDGTIQSQILSVLRILIHNAYLANFAENASATGRNLETVLHQLKDM</sequence>
<protein>
    <submittedName>
        <fullName evidence="1">Uncharacterized protein</fullName>
    </submittedName>
</protein>
<keyword evidence="2" id="KW-1185">Reference proteome</keyword>
<evidence type="ECO:0000313" key="2">
    <source>
        <dbReference type="Proteomes" id="UP001150942"/>
    </source>
</evidence>